<reference evidence="3" key="2">
    <citation type="submission" date="2025-08" db="UniProtKB">
        <authorList>
            <consortium name="Ensembl"/>
        </authorList>
    </citation>
    <scope>IDENTIFICATION</scope>
</reference>
<dbReference type="GO" id="GO:1902017">
    <property type="term" value="P:regulation of cilium assembly"/>
    <property type="evidence" value="ECO:0007669"/>
    <property type="project" value="InterPro"/>
</dbReference>
<name>A0A670KCY3_PODMU</name>
<feature type="region of interest" description="Disordered" evidence="2">
    <location>
        <begin position="1"/>
        <end position="49"/>
    </location>
</feature>
<feature type="compositionally biased region" description="Polar residues" evidence="2">
    <location>
        <begin position="38"/>
        <end position="49"/>
    </location>
</feature>
<dbReference type="GO" id="GO:1902410">
    <property type="term" value="P:mitotic cytokinetic process"/>
    <property type="evidence" value="ECO:0007669"/>
    <property type="project" value="TreeGrafter"/>
</dbReference>
<feature type="region of interest" description="Disordered" evidence="2">
    <location>
        <begin position="62"/>
        <end position="86"/>
    </location>
</feature>
<feature type="compositionally biased region" description="Polar residues" evidence="2">
    <location>
        <begin position="486"/>
        <end position="499"/>
    </location>
</feature>
<feature type="region of interest" description="Disordered" evidence="2">
    <location>
        <begin position="484"/>
        <end position="513"/>
    </location>
</feature>
<gene>
    <name evidence="3" type="primary">CNTROB</name>
</gene>
<dbReference type="AlphaFoldDB" id="A0A670KCY3"/>
<reference evidence="3 4" key="1">
    <citation type="journal article" date="2019" name="Proc. Natl. Acad. Sci. U.S.A.">
        <title>Regulatory changes in pterin and carotenoid genes underlie balanced color polymorphisms in the wall lizard.</title>
        <authorList>
            <person name="Andrade P."/>
            <person name="Pinho C."/>
            <person name="Perez I de Lanuza G."/>
            <person name="Afonso S."/>
            <person name="Brejcha J."/>
            <person name="Rubin C.J."/>
            <person name="Wallerman O."/>
            <person name="Pereira P."/>
            <person name="Sabatino S.J."/>
            <person name="Bellati A."/>
            <person name="Pellitteri-Rosa D."/>
            <person name="Bosakova Z."/>
            <person name="Bunikis I."/>
            <person name="Carretero M.A."/>
            <person name="Feiner N."/>
            <person name="Marsik P."/>
            <person name="Pauperio F."/>
            <person name="Salvi D."/>
            <person name="Soler L."/>
            <person name="While G.M."/>
            <person name="Uller T."/>
            <person name="Font E."/>
            <person name="Andersson L."/>
            <person name="Carneiro M."/>
        </authorList>
    </citation>
    <scope>NUCLEOTIDE SEQUENCE</scope>
</reference>
<dbReference type="InterPro" id="IPR038923">
    <property type="entry name" value="Centrobin"/>
</dbReference>
<evidence type="ECO:0000256" key="2">
    <source>
        <dbReference type="SAM" id="MobiDB-lite"/>
    </source>
</evidence>
<dbReference type="GO" id="GO:0005814">
    <property type="term" value="C:centriole"/>
    <property type="evidence" value="ECO:0007669"/>
    <property type="project" value="TreeGrafter"/>
</dbReference>
<reference evidence="3" key="3">
    <citation type="submission" date="2025-09" db="UniProtKB">
        <authorList>
            <consortium name="Ensembl"/>
        </authorList>
    </citation>
    <scope>IDENTIFICATION</scope>
</reference>
<organism evidence="3 4">
    <name type="scientific">Podarcis muralis</name>
    <name type="common">Wall lizard</name>
    <name type="synonym">Lacerta muralis</name>
    <dbReference type="NCBI Taxonomy" id="64176"/>
    <lineage>
        <taxon>Eukaryota</taxon>
        <taxon>Metazoa</taxon>
        <taxon>Chordata</taxon>
        <taxon>Craniata</taxon>
        <taxon>Vertebrata</taxon>
        <taxon>Euteleostomi</taxon>
        <taxon>Lepidosauria</taxon>
        <taxon>Squamata</taxon>
        <taxon>Bifurcata</taxon>
        <taxon>Unidentata</taxon>
        <taxon>Episquamata</taxon>
        <taxon>Laterata</taxon>
        <taxon>Lacertibaenia</taxon>
        <taxon>Lacertidae</taxon>
        <taxon>Podarcis</taxon>
    </lineage>
</organism>
<proteinExistence type="predicted"/>
<feature type="coiled-coil region" evidence="1">
    <location>
        <begin position="286"/>
        <end position="374"/>
    </location>
</feature>
<dbReference type="GO" id="GO:0051299">
    <property type="term" value="P:centrosome separation"/>
    <property type="evidence" value="ECO:0007669"/>
    <property type="project" value="TreeGrafter"/>
</dbReference>
<dbReference type="PANTHER" id="PTHR34439:SF1">
    <property type="entry name" value="CENTROBIN"/>
    <property type="match status" value="1"/>
</dbReference>
<protein>
    <submittedName>
        <fullName evidence="3">Centrobin, centriole duplication and spindle assembly protein</fullName>
    </submittedName>
</protein>
<keyword evidence="1" id="KW-0175">Coiled coil</keyword>
<dbReference type="Proteomes" id="UP000472272">
    <property type="component" value="Chromosome 13"/>
</dbReference>
<dbReference type="GO" id="GO:0005813">
    <property type="term" value="C:centrosome"/>
    <property type="evidence" value="ECO:0007669"/>
    <property type="project" value="TreeGrafter"/>
</dbReference>
<sequence>MADKSACRTLSSSIHSEDLLSDMELLPPSAPATPGQKVPSSQAGTPYTSQVTAQLYASLHQSRQAEAQARSHLENQHSLGLSREAEAPEVDLDTLAEELSHRLSTSVEASTYRKGPAVESRHISEMENVRCHLQGMLRGSRDAAHGDAVALRTFERKDDDSFESDSTTALLNARPLQEVSPPGSLAGFEQLFPRYTSLRMGQLREHPPYADSHLLKDSLDKEQARRKHCERHIHALQNRILELQQQLAVAVSADKKKDSMIEQLDKTLAKVVEGWNRHEAERTATLRRLQTEKEGLEQALGKQTEAVAQREAQKASDAQRVLASVQSEVQGLEAELEAMRRERDNLKMEMSLVKARYEAQKVKLESELKVALEQRVTERMAEVHEESLRQMSSMREQHRKQLLELSGHHEKELASQLAQFKADLAEREERQRHLAEDYECRISKQQEEIRELQAKSRRLEMQRAEMMSQFQAMMKAHWNEALRLFTSGSPASPQPDTKAQQQQQQQVRASLAP</sequence>
<evidence type="ECO:0000313" key="4">
    <source>
        <dbReference type="Proteomes" id="UP000472272"/>
    </source>
</evidence>
<dbReference type="Ensembl" id="ENSPMRT00000035489.1">
    <property type="protein sequence ID" value="ENSPMRP00000033454.1"/>
    <property type="gene ID" value="ENSPMRG00000021674.1"/>
</dbReference>
<dbReference type="GeneTree" id="ENSGT00610000086191"/>
<accession>A0A670KCY3</accession>
<feature type="coiled-coil region" evidence="1">
    <location>
        <begin position="410"/>
        <end position="469"/>
    </location>
</feature>
<evidence type="ECO:0000313" key="3">
    <source>
        <dbReference type="Ensembl" id="ENSPMRP00000033454.1"/>
    </source>
</evidence>
<evidence type="ECO:0000256" key="1">
    <source>
        <dbReference type="SAM" id="Coils"/>
    </source>
</evidence>
<keyword evidence="4" id="KW-1185">Reference proteome</keyword>
<dbReference type="GO" id="GO:0007099">
    <property type="term" value="P:centriole replication"/>
    <property type="evidence" value="ECO:0007669"/>
    <property type="project" value="InterPro"/>
</dbReference>
<dbReference type="PANTHER" id="PTHR34439">
    <property type="entry name" value="CENTROBIN"/>
    <property type="match status" value="1"/>
</dbReference>
<feature type="coiled-coil region" evidence="1">
    <location>
        <begin position="219"/>
        <end position="253"/>
    </location>
</feature>